<dbReference type="PANTHER" id="PTHR31422:SF2">
    <property type="entry name" value="PROTEIN FLOURY 1-LIKE"/>
    <property type="match status" value="1"/>
</dbReference>
<evidence type="ECO:0000313" key="6">
    <source>
        <dbReference type="EnsemblPlants" id="Zm00001eb424340_P001"/>
    </source>
</evidence>
<dbReference type="SMR" id="B4FNT6"/>
<protein>
    <submittedName>
        <fullName evidence="5">DUF593-containing protein 2</fullName>
    </submittedName>
</protein>
<keyword evidence="3" id="KW-0812">Transmembrane</keyword>
<feature type="region of interest" description="Disordered" evidence="2">
    <location>
        <begin position="101"/>
        <end position="139"/>
    </location>
</feature>
<keyword evidence="3" id="KW-1133">Transmembrane helix</keyword>
<reference evidence="7" key="2">
    <citation type="journal article" date="2009" name="Science">
        <title>The B73 maize genome: complexity, diversity, and dynamics.</title>
        <authorList>
            <person name="Schnable P.S."/>
            <person name="Ware D."/>
            <person name="Fulton R.S."/>
            <person name="Stein J.C."/>
            <person name="Wei F."/>
            <person name="Pasternak S."/>
            <person name="Liang C."/>
            <person name="Zhang J."/>
            <person name="Fulton L."/>
            <person name="Graves T.A."/>
            <person name="Minx P."/>
            <person name="Reily A.D."/>
            <person name="Courtney L."/>
            <person name="Kruchowski S.S."/>
            <person name="Tomlinson C."/>
            <person name="Strong C."/>
            <person name="Delehaunty K."/>
            <person name="Fronick C."/>
            <person name="Courtney B."/>
            <person name="Rock S.M."/>
            <person name="Belter E."/>
            <person name="Du F."/>
            <person name="Kim K."/>
            <person name="Abbott R.M."/>
            <person name="Cotton M."/>
            <person name="Levy A."/>
            <person name="Marchetto P."/>
            <person name="Ochoa K."/>
            <person name="Jackson S.M."/>
            <person name="Gillam B."/>
            <person name="Chen W."/>
            <person name="Yan L."/>
            <person name="Higginbotham J."/>
            <person name="Cardenas M."/>
            <person name="Waligorski J."/>
            <person name="Applebaum E."/>
            <person name="Phelps L."/>
            <person name="Falcone J."/>
            <person name="Kanchi K."/>
            <person name="Thane T."/>
            <person name="Scimone A."/>
            <person name="Thane N."/>
            <person name="Henke J."/>
            <person name="Wang T."/>
            <person name="Ruppert J."/>
            <person name="Shah N."/>
            <person name="Rotter K."/>
            <person name="Hodges J."/>
            <person name="Ingenthron E."/>
            <person name="Cordes M."/>
            <person name="Kohlberg S."/>
            <person name="Sgro J."/>
            <person name="Delgado B."/>
            <person name="Mead K."/>
            <person name="Chinwalla A."/>
            <person name="Leonard S."/>
            <person name="Crouse K."/>
            <person name="Collura K."/>
            <person name="Kudrna D."/>
            <person name="Currie J."/>
            <person name="He R."/>
            <person name="Angelova A."/>
            <person name="Rajasekar S."/>
            <person name="Mueller T."/>
            <person name="Lomeli R."/>
            <person name="Scara G."/>
            <person name="Ko A."/>
            <person name="Delaney K."/>
            <person name="Wissotski M."/>
            <person name="Lopez G."/>
            <person name="Campos D."/>
            <person name="Braidotti M."/>
            <person name="Ashley E."/>
            <person name="Golser W."/>
            <person name="Kim H."/>
            <person name="Lee S."/>
            <person name="Lin J."/>
            <person name="Dujmic Z."/>
            <person name="Kim W."/>
            <person name="Talag J."/>
            <person name="Zuccolo A."/>
            <person name="Fan C."/>
            <person name="Sebastian A."/>
            <person name="Kramer M."/>
            <person name="Spiegel L."/>
            <person name="Nascimento L."/>
            <person name="Zutavern T."/>
            <person name="Miller B."/>
            <person name="Ambroise C."/>
            <person name="Muller S."/>
            <person name="Spooner W."/>
            <person name="Narechania A."/>
            <person name="Ren L."/>
            <person name="Wei S."/>
            <person name="Kumari S."/>
            <person name="Faga B."/>
            <person name="Levy M.J."/>
            <person name="McMahan L."/>
            <person name="Van Buren P."/>
            <person name="Vaughn M.W."/>
            <person name="Ying K."/>
            <person name="Yeh C.-T."/>
            <person name="Emrich S.J."/>
            <person name="Jia Y."/>
            <person name="Kalyanaraman A."/>
            <person name="Hsia A.-P."/>
            <person name="Barbazuk W.B."/>
            <person name="Baucom R.S."/>
            <person name="Brutnell T.P."/>
            <person name="Carpita N.C."/>
            <person name="Chaparro C."/>
            <person name="Chia J.-M."/>
            <person name="Deragon J.-M."/>
            <person name="Estill J.C."/>
            <person name="Fu Y."/>
            <person name="Jeddeloh J.A."/>
            <person name="Han Y."/>
            <person name="Lee H."/>
            <person name="Li P."/>
            <person name="Lisch D.R."/>
            <person name="Liu S."/>
            <person name="Liu Z."/>
            <person name="Nagel D.H."/>
            <person name="McCann M.C."/>
            <person name="SanMiguel P."/>
            <person name="Myers A.M."/>
            <person name="Nettleton D."/>
            <person name="Nguyen J."/>
            <person name="Penning B.W."/>
            <person name="Ponnala L."/>
            <person name="Schneider K.L."/>
            <person name="Schwartz D.C."/>
            <person name="Sharma A."/>
            <person name="Soderlund C."/>
            <person name="Springer N.M."/>
            <person name="Sun Q."/>
            <person name="Wang H."/>
            <person name="Waterman M."/>
            <person name="Westerman R."/>
            <person name="Wolfgruber T.K."/>
            <person name="Yang L."/>
            <person name="Yu Y."/>
            <person name="Zhang L."/>
            <person name="Zhou S."/>
            <person name="Zhu Q."/>
            <person name="Bennetzen J.L."/>
            <person name="Dawe R.K."/>
            <person name="Jiang J."/>
            <person name="Jiang N."/>
            <person name="Presting G.G."/>
            <person name="Wessler S.R."/>
            <person name="Aluru S."/>
            <person name="Martienssen R.A."/>
            <person name="Clifton S.W."/>
            <person name="McCombie W.R."/>
            <person name="Wing R.A."/>
            <person name="Wilson R.K."/>
        </authorList>
    </citation>
    <scope>NUCLEOTIDE SEQUENCE [LARGE SCALE GENOMIC DNA]</scope>
    <source>
        <strain evidence="7">cv. B73</strain>
    </source>
</reference>
<dbReference type="HOGENOM" id="CLU_057945_0_0_1"/>
<gene>
    <name evidence="6" type="primary">LOC100272468</name>
    <name evidence="5" type="ORF">ZEAMMB73_Zm00001d025622</name>
</gene>
<dbReference type="Gramene" id="Zm00001eb424340_T001">
    <property type="protein sequence ID" value="Zm00001eb424340_P001"/>
    <property type="gene ID" value="Zm00001eb424340"/>
</dbReference>
<organism evidence="4">
    <name type="scientific">Zea mays</name>
    <name type="common">Maize</name>
    <dbReference type="NCBI Taxonomy" id="4577"/>
    <lineage>
        <taxon>Eukaryota</taxon>
        <taxon>Viridiplantae</taxon>
        <taxon>Streptophyta</taxon>
        <taxon>Embryophyta</taxon>
        <taxon>Tracheophyta</taxon>
        <taxon>Spermatophyta</taxon>
        <taxon>Magnoliopsida</taxon>
        <taxon>Liliopsida</taxon>
        <taxon>Poales</taxon>
        <taxon>Poaceae</taxon>
        <taxon>PACMAD clade</taxon>
        <taxon>Panicoideae</taxon>
        <taxon>Andropogonodae</taxon>
        <taxon>Andropogoneae</taxon>
        <taxon>Tripsacinae</taxon>
        <taxon>Zea</taxon>
    </lineage>
</organism>
<dbReference type="PaxDb" id="4577-GRMZM2G107299_P01"/>
<reference evidence="4" key="1">
    <citation type="journal article" date="2009" name="PLoS Genet.">
        <title>Sequencing, mapping, and analysis of 27,455 maize full-length cDNAs.</title>
        <authorList>
            <person name="Soderlund C."/>
            <person name="Descour A."/>
            <person name="Kudrna D."/>
            <person name="Bomhoff M."/>
            <person name="Boyd L."/>
            <person name="Currie J."/>
            <person name="Angelova A."/>
            <person name="Collura K."/>
            <person name="Wissotski M."/>
            <person name="Ashley E."/>
            <person name="Morrow D."/>
            <person name="Fernandes J."/>
            <person name="Walbot V."/>
            <person name="Yu Y."/>
        </authorList>
    </citation>
    <scope>NUCLEOTIDE SEQUENCE</scope>
    <source>
        <strain evidence="4">B73</strain>
    </source>
</reference>
<feature type="transmembrane region" description="Helical" evidence="3">
    <location>
        <begin position="69"/>
        <end position="91"/>
    </location>
</feature>
<dbReference type="RefSeq" id="NP_001140412.1">
    <property type="nucleotide sequence ID" value="NM_001146940.1"/>
</dbReference>
<dbReference type="GeneID" id="100272468"/>
<evidence type="ECO:0000313" key="5">
    <source>
        <dbReference type="EMBL" id="AQK44101.1"/>
    </source>
</evidence>
<sequence>MGSNKNGVSGAANSNAVNGASPACVPGVVCFLVGSAFGAMAVLHASWLAEVGGEWASAARWAARPAGSIGAHRLLVTISLLFLAASVWRLAKRSAAVEARVGSTDSNRCPDKPVSGSGSQSQSQADREEDDNVGETIDSEEGYVQHLRRRLKKEMKLKTDALDDLDNERSAFFLLMTKNEYLEKGKAQVLQNQEEMIHYLENEKRLVEREAPQSQKMMQEQQKAMIESLKSMIKMSGMQPKDSRDKK</sequence>
<dbReference type="Proteomes" id="UP000007305">
    <property type="component" value="Chromosome 10"/>
</dbReference>
<feature type="compositionally biased region" description="Acidic residues" evidence="2">
    <location>
        <begin position="127"/>
        <end position="139"/>
    </location>
</feature>
<keyword evidence="3" id="KW-0472">Membrane</keyword>
<dbReference type="PANTHER" id="PTHR31422">
    <property type="entry name" value="BNAANNG28530D PROTEIN"/>
    <property type="match status" value="1"/>
</dbReference>
<reference evidence="6" key="5">
    <citation type="submission" date="2021-05" db="UniProtKB">
        <authorList>
            <consortium name="EnsemblPlants"/>
        </authorList>
    </citation>
    <scope>IDENTIFICATION</scope>
    <source>
        <strain evidence="6">cv. B73</strain>
    </source>
</reference>
<feature type="coiled-coil region" evidence="1">
    <location>
        <begin position="148"/>
        <end position="210"/>
    </location>
</feature>
<evidence type="ECO:0000256" key="3">
    <source>
        <dbReference type="SAM" id="Phobius"/>
    </source>
</evidence>
<dbReference type="EnsemblPlants" id="Zm00001eb424340_T001">
    <property type="protein sequence ID" value="Zm00001eb424340_P001"/>
    <property type="gene ID" value="Zm00001eb424340"/>
</dbReference>
<reference evidence="5" key="3">
    <citation type="submission" date="2015-12" db="EMBL/GenBank/DDBJ databases">
        <title>Update maize B73 reference genome by single molecule sequencing technologies.</title>
        <authorList>
            <consortium name="Maize Genome Sequencing Project"/>
            <person name="Ware D."/>
        </authorList>
    </citation>
    <scope>NUCLEOTIDE SEQUENCE</scope>
    <source>
        <tissue evidence="5">Seedling</tissue>
    </source>
</reference>
<keyword evidence="7" id="KW-1185">Reference proteome</keyword>
<dbReference type="EMBL" id="BT038774">
    <property type="protein sequence ID" value="ACF83779.1"/>
    <property type="molecule type" value="mRNA"/>
</dbReference>
<dbReference type="EMBL" id="CM000786">
    <property type="protein sequence ID" value="AQK44101.1"/>
    <property type="molecule type" value="Genomic_DNA"/>
</dbReference>
<evidence type="ECO:0000313" key="7">
    <source>
        <dbReference type="Proteomes" id="UP000007305"/>
    </source>
</evidence>
<dbReference type="EMBL" id="BT087418">
    <property type="protein sequence ID" value="ACR37771.1"/>
    <property type="molecule type" value="mRNA"/>
</dbReference>
<reference evidence="6" key="4">
    <citation type="submission" date="2019-07" db="EMBL/GenBank/DDBJ databases">
        <authorList>
            <person name="Seetharam A."/>
            <person name="Woodhouse M."/>
            <person name="Cannon E."/>
        </authorList>
    </citation>
    <scope>NUCLEOTIDE SEQUENCE [LARGE SCALE GENOMIC DNA]</scope>
    <source>
        <strain evidence="6">cv. B73</strain>
    </source>
</reference>
<evidence type="ECO:0000256" key="2">
    <source>
        <dbReference type="SAM" id="MobiDB-lite"/>
    </source>
</evidence>
<proteinExistence type="evidence at transcript level"/>
<dbReference type="AlphaFoldDB" id="B4FNT6"/>
<dbReference type="KEGG" id="zma:100272468"/>
<keyword evidence="1" id="KW-0175">Coiled coil</keyword>
<dbReference type="eggNOG" id="KOG1550">
    <property type="taxonomic scope" value="Eukaryota"/>
</dbReference>
<feature type="compositionally biased region" description="Low complexity" evidence="2">
    <location>
        <begin position="115"/>
        <end position="124"/>
    </location>
</feature>
<accession>B4FNT6</accession>
<evidence type="ECO:0000256" key="1">
    <source>
        <dbReference type="SAM" id="Coils"/>
    </source>
</evidence>
<feature type="transmembrane region" description="Helical" evidence="3">
    <location>
        <begin position="28"/>
        <end position="49"/>
    </location>
</feature>
<name>B4FNT6_MAIZE</name>
<evidence type="ECO:0000313" key="4">
    <source>
        <dbReference type="EMBL" id="ACF83779.1"/>
    </source>
</evidence>